<keyword evidence="6 9" id="KW-0472">Membrane</keyword>
<feature type="transmembrane region" description="Helical" evidence="9">
    <location>
        <begin position="6"/>
        <end position="27"/>
    </location>
</feature>
<comment type="similarity">
    <text evidence="7">Belongs to the MIP/aquaporin (TC 1.A.8) family. SIP (TC 1.A.8.10) subfamily.</text>
</comment>
<comment type="subcellular location">
    <subcellularLocation>
        <location evidence="1">Membrane</location>
        <topology evidence="1">Multi-pass membrane protein</topology>
    </subcellularLocation>
</comment>
<evidence type="ECO:0000256" key="9">
    <source>
        <dbReference type="SAM" id="Phobius"/>
    </source>
</evidence>
<feature type="transmembrane region" description="Helical" evidence="9">
    <location>
        <begin position="167"/>
        <end position="187"/>
    </location>
</feature>
<feature type="transmembrane region" description="Helical" evidence="9">
    <location>
        <begin position="251"/>
        <end position="273"/>
    </location>
</feature>
<keyword evidence="5 9" id="KW-1133">Transmembrane helix</keyword>
<proteinExistence type="inferred from homology"/>
<evidence type="ECO:0000313" key="11">
    <source>
        <dbReference type="Proteomes" id="UP000239757"/>
    </source>
</evidence>
<evidence type="ECO:0000256" key="8">
    <source>
        <dbReference type="RuleBase" id="RU000477"/>
    </source>
</evidence>
<reference evidence="10 11" key="1">
    <citation type="submission" date="2015-01" db="EMBL/GenBank/DDBJ databases">
        <title>Genome of allotetraploid Gossypium barbadense reveals genomic plasticity and fiber elongation in cotton evolution.</title>
        <authorList>
            <person name="Chen X."/>
            <person name="Liu X."/>
            <person name="Zhao B."/>
            <person name="Zheng H."/>
            <person name="Hu Y."/>
            <person name="Lu G."/>
            <person name="Yang C."/>
            <person name="Chen J."/>
            <person name="Shan C."/>
            <person name="Zhang L."/>
            <person name="Zhou Y."/>
            <person name="Wang L."/>
            <person name="Guo W."/>
            <person name="Bai Y."/>
            <person name="Ruan J."/>
            <person name="Shangguan X."/>
            <person name="Mao Y."/>
            <person name="Jiang J."/>
            <person name="Zhu Y."/>
            <person name="Lei J."/>
            <person name="Kang H."/>
            <person name="Chen S."/>
            <person name="He X."/>
            <person name="Wang R."/>
            <person name="Wang Y."/>
            <person name="Chen J."/>
            <person name="Wang L."/>
            <person name="Yu S."/>
            <person name="Wang B."/>
            <person name="Wei J."/>
            <person name="Song S."/>
            <person name="Lu X."/>
            <person name="Gao Z."/>
            <person name="Gu W."/>
            <person name="Deng X."/>
            <person name="Ma D."/>
            <person name="Wang S."/>
            <person name="Liang W."/>
            <person name="Fang L."/>
            <person name="Cai C."/>
            <person name="Zhu X."/>
            <person name="Zhou B."/>
            <person name="Zhang Y."/>
            <person name="Chen Z."/>
            <person name="Xu S."/>
            <person name="Zhu R."/>
            <person name="Wang S."/>
            <person name="Zhang T."/>
            <person name="Zhao G."/>
        </authorList>
    </citation>
    <scope>NUCLEOTIDE SEQUENCE [LARGE SCALE GENOMIC DNA]</scope>
    <source>
        <strain evidence="11">cv. Xinhai21</strain>
        <tissue evidence="10">Leaf</tissue>
    </source>
</reference>
<dbReference type="PANTHER" id="PTHR46739">
    <property type="entry name" value="AQUAPORIN SIP1-1"/>
    <property type="match status" value="1"/>
</dbReference>
<evidence type="ECO:0000256" key="2">
    <source>
        <dbReference type="ARBA" id="ARBA00022448"/>
    </source>
</evidence>
<dbReference type="EMBL" id="KZ663002">
    <property type="protein sequence ID" value="PPS16727.1"/>
    <property type="molecule type" value="Genomic_DNA"/>
</dbReference>
<evidence type="ECO:0000256" key="6">
    <source>
        <dbReference type="ARBA" id="ARBA00023136"/>
    </source>
</evidence>
<dbReference type="AlphaFoldDB" id="A0A2P5YMA2"/>
<feature type="transmembrane region" description="Helical" evidence="9">
    <location>
        <begin position="421"/>
        <end position="441"/>
    </location>
</feature>
<dbReference type="GO" id="GO:0015250">
    <property type="term" value="F:water channel activity"/>
    <property type="evidence" value="ECO:0007669"/>
    <property type="project" value="InterPro"/>
</dbReference>
<evidence type="ECO:0000256" key="4">
    <source>
        <dbReference type="ARBA" id="ARBA00022737"/>
    </source>
</evidence>
<dbReference type="Gene3D" id="1.20.1080.10">
    <property type="entry name" value="Glycerol uptake facilitator protein"/>
    <property type="match status" value="2"/>
</dbReference>
<dbReference type="Pfam" id="PF00230">
    <property type="entry name" value="MIP"/>
    <property type="match status" value="2"/>
</dbReference>
<dbReference type="GO" id="GO:0016020">
    <property type="term" value="C:membrane"/>
    <property type="evidence" value="ECO:0007669"/>
    <property type="project" value="UniProtKB-SubCell"/>
</dbReference>
<evidence type="ECO:0000313" key="10">
    <source>
        <dbReference type="EMBL" id="PPS16727.1"/>
    </source>
</evidence>
<sequence>MGIITIAIGDALLTSMWVFSMPLLKIFTSKIVGFLGAQTLPLATLMVSTVLVSILVMIFSFIGNVFGGASFNPAASMTFHVAGLKKNDSILSMAVRFPAQAAGGVAGVKAALGLIPAEYSNTLTGPSLKVDLHTGAVAEGLFTFGRSLALLLIMFKGPKNGWVKQWLVSLATAILVLTGSRFTGAPMNPASAFGWAYVNNRHNSWELYYVYWIGALFGATLGAWVFRFMGKKREAEDSHSEAVSRLKQSSVSAAMGIITIAIGDALLTSMWVFSMPLLKIFTSKIVGFLGAQTLPLATLMVSTVLVSILVMIFSFIGNVFGGASFNPAASMTFHVAGLKKNDSILSMAVRFPAQAAGGVAGVKAALGLIPAEYSNTLTGPSLKVDLHTGAVAEGLFTFGRSLALLLIMFKGPKNGWVKQWLVSLATAILVLTGSRFTGAPMNPASAFGWAYVNNRHNSWELYYVYWIGALFGATLGAWVFRFMVSLPLPPPTKQKKA</sequence>
<dbReference type="InterPro" id="IPR023271">
    <property type="entry name" value="Aquaporin-like"/>
</dbReference>
<keyword evidence="4" id="KW-0677">Repeat</keyword>
<feature type="transmembrane region" description="Helical" evidence="9">
    <location>
        <begin position="389"/>
        <end position="409"/>
    </location>
</feature>
<keyword evidence="3 8" id="KW-0812">Transmembrane</keyword>
<feature type="transmembrane region" description="Helical" evidence="9">
    <location>
        <begin position="293"/>
        <end position="316"/>
    </location>
</feature>
<evidence type="ECO:0000256" key="7">
    <source>
        <dbReference type="ARBA" id="ARBA00024030"/>
    </source>
</evidence>
<feature type="transmembrane region" description="Helical" evidence="9">
    <location>
        <begin position="207"/>
        <end position="230"/>
    </location>
</feature>
<accession>A0A2P5YMA2</accession>
<dbReference type="InterPro" id="IPR000425">
    <property type="entry name" value="MIP"/>
</dbReference>
<organism evidence="10 11">
    <name type="scientific">Gossypium barbadense</name>
    <name type="common">Sea Island cotton</name>
    <name type="synonym">Hibiscus barbadensis</name>
    <dbReference type="NCBI Taxonomy" id="3634"/>
    <lineage>
        <taxon>Eukaryota</taxon>
        <taxon>Viridiplantae</taxon>
        <taxon>Streptophyta</taxon>
        <taxon>Embryophyta</taxon>
        <taxon>Tracheophyta</taxon>
        <taxon>Spermatophyta</taxon>
        <taxon>Magnoliopsida</taxon>
        <taxon>eudicotyledons</taxon>
        <taxon>Gunneridae</taxon>
        <taxon>Pentapetalae</taxon>
        <taxon>rosids</taxon>
        <taxon>malvids</taxon>
        <taxon>Malvales</taxon>
        <taxon>Malvaceae</taxon>
        <taxon>Malvoideae</taxon>
        <taxon>Gossypium</taxon>
    </lineage>
</organism>
<protein>
    <submittedName>
        <fullName evidence="10">Uncharacterized protein</fullName>
    </submittedName>
</protein>
<feature type="transmembrane region" description="Helical" evidence="9">
    <location>
        <begin position="39"/>
        <end position="62"/>
    </location>
</feature>
<dbReference type="OrthoDB" id="3222at2759"/>
<evidence type="ECO:0000256" key="1">
    <source>
        <dbReference type="ARBA" id="ARBA00004141"/>
    </source>
</evidence>
<dbReference type="PRINTS" id="PR00783">
    <property type="entry name" value="MINTRINSICP"/>
</dbReference>
<dbReference type="PANTHER" id="PTHR46739:SF2">
    <property type="entry name" value="MAJOR INTRINSIC PROTEIN (MIP) FAMILY TRANSPORTER"/>
    <property type="match status" value="1"/>
</dbReference>
<dbReference type="Proteomes" id="UP000239757">
    <property type="component" value="Unassembled WGS sequence"/>
</dbReference>
<evidence type="ECO:0000256" key="5">
    <source>
        <dbReference type="ARBA" id="ARBA00022989"/>
    </source>
</evidence>
<gene>
    <name evidence="10" type="ORF">GOBAR_AA03846</name>
</gene>
<dbReference type="SUPFAM" id="SSF81338">
    <property type="entry name" value="Aquaporin-like"/>
    <property type="match status" value="2"/>
</dbReference>
<feature type="transmembrane region" description="Helical" evidence="9">
    <location>
        <begin position="136"/>
        <end position="155"/>
    </location>
</feature>
<feature type="transmembrane region" description="Helical" evidence="9">
    <location>
        <begin position="461"/>
        <end position="484"/>
    </location>
</feature>
<keyword evidence="2 8" id="KW-0813">Transport</keyword>
<evidence type="ECO:0000256" key="3">
    <source>
        <dbReference type="ARBA" id="ARBA00022692"/>
    </source>
</evidence>
<name>A0A2P5YMA2_GOSBA</name>
<dbReference type="InterPro" id="IPR044222">
    <property type="entry name" value="SIP1-1/2-like"/>
</dbReference>